<dbReference type="InterPro" id="IPR022059">
    <property type="entry name" value="DUF3615"/>
</dbReference>
<dbReference type="AlphaFoldDB" id="A0A3L6T7I1"/>
<dbReference type="Pfam" id="PF12274">
    <property type="entry name" value="DUF3615"/>
    <property type="match status" value="1"/>
</dbReference>
<keyword evidence="4" id="KW-1185">Reference proteome</keyword>
<evidence type="ECO:0000313" key="4">
    <source>
        <dbReference type="Proteomes" id="UP000275267"/>
    </source>
</evidence>
<evidence type="ECO:0000313" key="3">
    <source>
        <dbReference type="EMBL" id="RLN32806.1"/>
    </source>
</evidence>
<name>A0A3L6T7I1_PANMI</name>
<dbReference type="OrthoDB" id="691360at2759"/>
<protein>
    <submittedName>
        <fullName evidence="3">Uncharacterized protein</fullName>
    </submittedName>
</protein>
<accession>A0A3L6T7I1</accession>
<reference evidence="4" key="1">
    <citation type="journal article" date="2019" name="Nat. Commun.">
        <title>The genome of broomcorn millet.</title>
        <authorList>
            <person name="Zou C."/>
            <person name="Miki D."/>
            <person name="Li D."/>
            <person name="Tang Q."/>
            <person name="Xiao L."/>
            <person name="Rajput S."/>
            <person name="Deng P."/>
            <person name="Jia W."/>
            <person name="Huang R."/>
            <person name="Zhang M."/>
            <person name="Sun Y."/>
            <person name="Hu J."/>
            <person name="Fu X."/>
            <person name="Schnable P.S."/>
            <person name="Li F."/>
            <person name="Zhang H."/>
            <person name="Feng B."/>
            <person name="Zhu X."/>
            <person name="Liu R."/>
            <person name="Schnable J.C."/>
            <person name="Zhu J.-K."/>
            <person name="Zhang H."/>
        </authorList>
    </citation>
    <scope>NUCLEOTIDE SEQUENCE [LARGE SCALE GENOMIC DNA]</scope>
</reference>
<sequence length="640" mass="71117">MELVPNCPPGLRIYEQSFDSGYPSPLELSDHRSRLLNKIHSSYCEALERLSLRARPGMAARFIDGGGFCLGLLDPVSNVVANTLLSYGRRAEGDPVPGECGELVYVPEAKLRDLERRSLEGMVTFLTRFFPYLADCEAVRVLRYADADLLVAFRIVASDLGVTRLAYSEPAFKEAFVMALKCAALVAKHPNPDRLVADWLAISSRLAETVSLLAEVRRRSPASSLGDLAKLLDGTPQPPHDCCEGLWHALHRTENCSLYGMVSFLCTRYHHIDFRHAMRGLLDADGYLFKADVTLNMDLDPDILDIMISPAFFAPSRTGMEEAFFAAATAACHPKPEAQAKFLFQCSNVPMLRNASIVLQGDGQLSSQDVQCLAKLLCQTEAACSEQPLPSFRRTWYLSEHTRMSKKINDALSAYAVMPNGVADRADLPPRSSHLREPMYKLHTICGVNKYVTGPVGTVAKCYRSHVNFLATPKCTQFSAGKNPVLFFAEVSKDDKDRAGAQTLCCSVCVPIPCSQRVRCLFCDYMGIRIVHTIGEDFHGRKLEFEKMVCGEDPCNDDFVPEVMQPFYTSINIIEHSQVTSDRVNGRVEEDCLYSDPSGDSSDGYDSDLTLLTDEFEGDLGSMDDDCPPYCRVTSYFRCY</sequence>
<dbReference type="PANTHER" id="PTHR33120:SF47">
    <property type="entry name" value="OS05G0571400 PROTEIN"/>
    <property type="match status" value="1"/>
</dbReference>
<gene>
    <name evidence="3" type="ORF">C2845_PM03G09620</name>
</gene>
<dbReference type="PANTHER" id="PTHR33120">
    <property type="entry name" value="EXPRESSED PROTEIN-RELATED"/>
    <property type="match status" value="1"/>
</dbReference>
<comment type="caution">
    <text evidence="3">The sequence shown here is derived from an EMBL/GenBank/DDBJ whole genome shotgun (WGS) entry which is preliminary data.</text>
</comment>
<feature type="domain" description="DUF3615" evidence="1">
    <location>
        <begin position="434"/>
        <end position="532"/>
    </location>
</feature>
<dbReference type="InterPro" id="IPR046527">
    <property type="entry name" value="PIR2-like_helical"/>
</dbReference>
<organism evidence="3 4">
    <name type="scientific">Panicum miliaceum</name>
    <name type="common">Proso millet</name>
    <name type="synonym">Broomcorn millet</name>
    <dbReference type="NCBI Taxonomy" id="4540"/>
    <lineage>
        <taxon>Eukaryota</taxon>
        <taxon>Viridiplantae</taxon>
        <taxon>Streptophyta</taxon>
        <taxon>Embryophyta</taxon>
        <taxon>Tracheophyta</taxon>
        <taxon>Spermatophyta</taxon>
        <taxon>Magnoliopsida</taxon>
        <taxon>Liliopsida</taxon>
        <taxon>Poales</taxon>
        <taxon>Poaceae</taxon>
        <taxon>PACMAD clade</taxon>
        <taxon>Panicoideae</taxon>
        <taxon>Panicodae</taxon>
        <taxon>Paniceae</taxon>
        <taxon>Panicinae</taxon>
        <taxon>Panicum</taxon>
        <taxon>Panicum sect. Panicum</taxon>
    </lineage>
</organism>
<dbReference type="EMBL" id="PQIB02000002">
    <property type="protein sequence ID" value="RLN32806.1"/>
    <property type="molecule type" value="Genomic_DNA"/>
</dbReference>
<dbReference type="Proteomes" id="UP000275267">
    <property type="component" value="Unassembled WGS sequence"/>
</dbReference>
<dbReference type="Pfam" id="PF20235">
    <property type="entry name" value="PIR2-like_helical"/>
    <property type="match status" value="1"/>
</dbReference>
<evidence type="ECO:0000259" key="2">
    <source>
        <dbReference type="Pfam" id="PF20235"/>
    </source>
</evidence>
<evidence type="ECO:0000259" key="1">
    <source>
        <dbReference type="Pfam" id="PF12274"/>
    </source>
</evidence>
<feature type="domain" description="PIR2-like helical" evidence="2">
    <location>
        <begin position="38"/>
        <end position="155"/>
    </location>
</feature>
<proteinExistence type="predicted"/>